<dbReference type="InterPro" id="IPR025324">
    <property type="entry name" value="DUF4230"/>
</dbReference>
<evidence type="ECO:0000313" key="1">
    <source>
        <dbReference type="EMBL" id="NPE13526.1"/>
    </source>
</evidence>
<proteinExistence type="predicted"/>
<comment type="caution">
    <text evidence="1">The sequence shown here is derived from an EMBL/GenBank/DDBJ whole genome shotgun (WGS) entry which is preliminary data.</text>
</comment>
<accession>A0ABX2ASJ6</accession>
<evidence type="ECO:0000313" key="2">
    <source>
        <dbReference type="Proteomes" id="UP001193734"/>
    </source>
</evidence>
<name>A0ABX2ASJ6_9BACT</name>
<dbReference type="Pfam" id="PF14014">
    <property type="entry name" value="DUF4230"/>
    <property type="match status" value="1"/>
</dbReference>
<dbReference type="PROSITE" id="PS51257">
    <property type="entry name" value="PROKAR_LIPOPROTEIN"/>
    <property type="match status" value="1"/>
</dbReference>
<dbReference type="Proteomes" id="UP001193734">
    <property type="component" value="Unassembled WGS sequence"/>
</dbReference>
<gene>
    <name evidence="1" type="ORF">HPS55_04145</name>
</gene>
<dbReference type="RefSeq" id="WP_172176062.1">
    <property type="nucleotide sequence ID" value="NZ_CASGIA010000004.1"/>
</dbReference>
<reference evidence="1 2" key="1">
    <citation type="submission" date="2020-05" db="EMBL/GenBank/DDBJ databases">
        <title>Distinct polysaccharide utilization as determinants for interspecies competition between intestinal Prevotella spp.</title>
        <authorList>
            <person name="Galvez E.J.C."/>
            <person name="Iljazovic A."/>
            <person name="Strowig T."/>
        </authorList>
    </citation>
    <scope>NUCLEOTIDE SEQUENCE [LARGE SCALE GENOMIC DNA]</scope>
    <source>
        <strain evidence="1 2">PROD</strain>
    </source>
</reference>
<dbReference type="GeneID" id="82156951"/>
<sequence>MKQYLLHITIVFIAIVSFSCSNNTGSEAPSKSIDTIPALIMQVKQTSRLYTAEYNIRKIVTHDDVIRLKGTLFNKDFDMPVPIGDRKIAIPMNAKLKAYIDFSEFSEKNIERNGNKITIILPDPRVTLTGSKIDQKNIKEFVSLTRSYFSDAEMSDYERQGRASIIASIPQLGIIETARENAARVLIPMVEQMGFGEKDITVTYRKQFGNGDINTLIDKQNIETNTSTATSIKK</sequence>
<dbReference type="EMBL" id="JABKKE010000005">
    <property type="protein sequence ID" value="NPE13526.1"/>
    <property type="molecule type" value="Genomic_DNA"/>
</dbReference>
<protein>
    <submittedName>
        <fullName evidence="1">DUF4230 domain-containing protein</fullName>
    </submittedName>
</protein>
<keyword evidence="2" id="KW-1185">Reference proteome</keyword>
<organism evidence="1 2">
    <name type="scientific">Xylanibacter rodentium</name>
    <dbReference type="NCBI Taxonomy" id="2736289"/>
    <lineage>
        <taxon>Bacteria</taxon>
        <taxon>Pseudomonadati</taxon>
        <taxon>Bacteroidota</taxon>
        <taxon>Bacteroidia</taxon>
        <taxon>Bacteroidales</taxon>
        <taxon>Prevotellaceae</taxon>
        <taxon>Xylanibacter</taxon>
    </lineage>
</organism>